<feature type="non-terminal residue" evidence="1">
    <location>
        <position position="79"/>
    </location>
</feature>
<proteinExistence type="predicted"/>
<evidence type="ECO:0000313" key="1">
    <source>
        <dbReference type="EMBL" id="SVB87151.1"/>
    </source>
</evidence>
<protein>
    <recommendedName>
        <fullName evidence="2">Phytanoyl-CoA dioxygenase</fullName>
    </recommendedName>
</protein>
<accession>A0A382HKW6</accession>
<sequence>MDEKKYRLAPKGFTLKQWEIFNEDGIIFIENTLSDSDIQMYRAAIDRVSQVHPRYKSGKYLGVDNIVEKDLDFSSLIDH</sequence>
<evidence type="ECO:0008006" key="2">
    <source>
        <dbReference type="Google" id="ProtNLM"/>
    </source>
</evidence>
<name>A0A382HKW6_9ZZZZ</name>
<reference evidence="1" key="1">
    <citation type="submission" date="2018-05" db="EMBL/GenBank/DDBJ databases">
        <authorList>
            <person name="Lanie J.A."/>
            <person name="Ng W.-L."/>
            <person name="Kazmierczak K.M."/>
            <person name="Andrzejewski T.M."/>
            <person name="Davidsen T.M."/>
            <person name="Wayne K.J."/>
            <person name="Tettelin H."/>
            <person name="Glass J.I."/>
            <person name="Rusch D."/>
            <person name="Podicherti R."/>
            <person name="Tsui H.-C.T."/>
            <person name="Winkler M.E."/>
        </authorList>
    </citation>
    <scope>NUCLEOTIDE SEQUENCE</scope>
</reference>
<organism evidence="1">
    <name type="scientific">marine metagenome</name>
    <dbReference type="NCBI Taxonomy" id="408172"/>
    <lineage>
        <taxon>unclassified sequences</taxon>
        <taxon>metagenomes</taxon>
        <taxon>ecological metagenomes</taxon>
    </lineage>
</organism>
<dbReference type="EMBL" id="UINC01061504">
    <property type="protein sequence ID" value="SVB87151.1"/>
    <property type="molecule type" value="Genomic_DNA"/>
</dbReference>
<dbReference type="AlphaFoldDB" id="A0A382HKW6"/>
<dbReference type="SUPFAM" id="SSF51197">
    <property type="entry name" value="Clavaminate synthase-like"/>
    <property type="match status" value="1"/>
</dbReference>
<gene>
    <name evidence="1" type="ORF">METZ01_LOCUS240005</name>
</gene>